<keyword evidence="4" id="KW-1185">Reference proteome</keyword>
<evidence type="ECO:0000313" key="3">
    <source>
        <dbReference type="EMBL" id="GAA3670814.1"/>
    </source>
</evidence>
<feature type="region of interest" description="Disordered" evidence="1">
    <location>
        <begin position="203"/>
        <end position="230"/>
    </location>
</feature>
<feature type="signal peptide" evidence="2">
    <location>
        <begin position="1"/>
        <end position="25"/>
    </location>
</feature>
<keyword evidence="2" id="KW-0732">Signal</keyword>
<sequence length="230" mass="23850">MRIAARRIARLALAAAAVSATLALAGCGGGLSAHAGTPFTACLRDAGVDLSRMGTWSRDEERDALSDTRALECVLSDLPAEQRRDVLGWAFPEVAPDAPAEAQAAVADAVWGFLVERESADPATVTDAGALLVALGMTGPDPSGVRHALSLQPHLDAAGPLYEAWRDTESSADDTTTRARFVDEQLAAGGALAEFFTETSDALLAAQEAADPRDEGRGAETRPGGDDHDG</sequence>
<evidence type="ECO:0000256" key="2">
    <source>
        <dbReference type="SAM" id="SignalP"/>
    </source>
</evidence>
<dbReference type="EMBL" id="BAAAYV010000025">
    <property type="protein sequence ID" value="GAA3670814.1"/>
    <property type="molecule type" value="Genomic_DNA"/>
</dbReference>
<feature type="compositionally biased region" description="Basic and acidic residues" evidence="1">
    <location>
        <begin position="210"/>
        <end position="230"/>
    </location>
</feature>
<dbReference type="PROSITE" id="PS51257">
    <property type="entry name" value="PROKAR_LIPOPROTEIN"/>
    <property type="match status" value="1"/>
</dbReference>
<dbReference type="RefSeq" id="WP_221856933.1">
    <property type="nucleotide sequence ID" value="NZ_BAAAYV010000025.1"/>
</dbReference>
<organism evidence="3 4">
    <name type="scientific">Microbacterium marinilacus</name>
    <dbReference type="NCBI Taxonomy" id="415209"/>
    <lineage>
        <taxon>Bacteria</taxon>
        <taxon>Bacillati</taxon>
        <taxon>Actinomycetota</taxon>
        <taxon>Actinomycetes</taxon>
        <taxon>Micrococcales</taxon>
        <taxon>Microbacteriaceae</taxon>
        <taxon>Microbacterium</taxon>
    </lineage>
</organism>
<dbReference type="Proteomes" id="UP001410795">
    <property type="component" value="Unassembled WGS sequence"/>
</dbReference>
<gene>
    <name evidence="3" type="ORF">GCM10022202_36350</name>
</gene>
<feature type="chain" id="PRO_5046774418" evidence="2">
    <location>
        <begin position="26"/>
        <end position="230"/>
    </location>
</feature>
<reference evidence="4" key="1">
    <citation type="journal article" date="2019" name="Int. J. Syst. Evol. Microbiol.">
        <title>The Global Catalogue of Microorganisms (GCM) 10K type strain sequencing project: providing services to taxonomists for standard genome sequencing and annotation.</title>
        <authorList>
            <consortium name="The Broad Institute Genomics Platform"/>
            <consortium name="The Broad Institute Genome Sequencing Center for Infectious Disease"/>
            <person name="Wu L."/>
            <person name="Ma J."/>
        </authorList>
    </citation>
    <scope>NUCLEOTIDE SEQUENCE [LARGE SCALE GENOMIC DNA]</scope>
    <source>
        <strain evidence="4">JCM 16546</strain>
    </source>
</reference>
<evidence type="ECO:0000256" key="1">
    <source>
        <dbReference type="SAM" id="MobiDB-lite"/>
    </source>
</evidence>
<protein>
    <submittedName>
        <fullName evidence="3">Uncharacterized protein</fullName>
    </submittedName>
</protein>
<name>A0ABP7BVD5_9MICO</name>
<proteinExistence type="predicted"/>
<evidence type="ECO:0000313" key="4">
    <source>
        <dbReference type="Proteomes" id="UP001410795"/>
    </source>
</evidence>
<comment type="caution">
    <text evidence="3">The sequence shown here is derived from an EMBL/GenBank/DDBJ whole genome shotgun (WGS) entry which is preliminary data.</text>
</comment>
<accession>A0ABP7BVD5</accession>